<reference evidence="2" key="2">
    <citation type="submission" date="2021-04" db="EMBL/GenBank/DDBJ databases">
        <authorList>
            <person name="Gilroy R."/>
        </authorList>
    </citation>
    <scope>NUCLEOTIDE SEQUENCE</scope>
    <source>
        <strain evidence="2">ChiBcec6-4105</strain>
    </source>
</reference>
<evidence type="ECO:0000313" key="3">
    <source>
        <dbReference type="Proteomes" id="UP000823892"/>
    </source>
</evidence>
<feature type="transmembrane region" description="Helical" evidence="1">
    <location>
        <begin position="160"/>
        <end position="178"/>
    </location>
</feature>
<proteinExistence type="predicted"/>
<dbReference type="AlphaFoldDB" id="A0A9D2QVQ7"/>
<protein>
    <submittedName>
        <fullName evidence="2">Conjugal transfer protein TraX</fullName>
    </submittedName>
</protein>
<feature type="transmembrane region" description="Helical" evidence="1">
    <location>
        <begin position="190"/>
        <end position="213"/>
    </location>
</feature>
<keyword evidence="1" id="KW-0472">Membrane</keyword>
<evidence type="ECO:0000313" key="2">
    <source>
        <dbReference type="EMBL" id="HJD29270.1"/>
    </source>
</evidence>
<gene>
    <name evidence="2" type="ORF">H9914_09820</name>
</gene>
<feature type="transmembrane region" description="Helical" evidence="1">
    <location>
        <begin position="225"/>
        <end position="244"/>
    </location>
</feature>
<feature type="transmembrane region" description="Helical" evidence="1">
    <location>
        <begin position="126"/>
        <end position="154"/>
    </location>
</feature>
<dbReference type="Pfam" id="PF05857">
    <property type="entry name" value="TraX"/>
    <property type="match status" value="1"/>
</dbReference>
<feature type="transmembrane region" description="Helical" evidence="1">
    <location>
        <begin position="95"/>
        <end position="114"/>
    </location>
</feature>
<keyword evidence="1" id="KW-0812">Transmembrane</keyword>
<dbReference type="SUPFAM" id="SSF81321">
    <property type="entry name" value="Family A G protein-coupled receptor-like"/>
    <property type="match status" value="1"/>
</dbReference>
<dbReference type="InterPro" id="IPR008875">
    <property type="entry name" value="TraX"/>
</dbReference>
<accession>A0A9D2QVQ7</accession>
<keyword evidence="1" id="KW-1133">Transmembrane helix</keyword>
<evidence type="ECO:0000256" key="1">
    <source>
        <dbReference type="SAM" id="Phobius"/>
    </source>
</evidence>
<feature type="transmembrane region" description="Helical" evidence="1">
    <location>
        <begin position="12"/>
        <end position="30"/>
    </location>
</feature>
<sequence>MDEKYRILNRDIIKYIAMITMLLNHISTVFMEPGTFLAEVFLDIGYFTAITMCYFLVEGFHHTRSRKKYGQRLAVFALISEIPYCLAFTEQGVIEFYGLNMIFTLLLCFWILCAMENIPAGPVRNILIALLIFLSLFCDWALLAPVFTLLFAWARNSKKRLKIAFTAAAAMFGVMSLAGGAERFSAGTNILYALGCMAGIALSGIVIVCFYNGRRAERGRWFFKWFFYWFYPVHLLILGILRILTRI</sequence>
<organism evidence="2 3">
    <name type="scientific">Candidatus Blautia avicola</name>
    <dbReference type="NCBI Taxonomy" id="2838483"/>
    <lineage>
        <taxon>Bacteria</taxon>
        <taxon>Bacillati</taxon>
        <taxon>Bacillota</taxon>
        <taxon>Clostridia</taxon>
        <taxon>Lachnospirales</taxon>
        <taxon>Lachnospiraceae</taxon>
        <taxon>Blautia</taxon>
    </lineage>
</organism>
<name>A0A9D2QVQ7_9FIRM</name>
<comment type="caution">
    <text evidence="2">The sequence shown here is derived from an EMBL/GenBank/DDBJ whole genome shotgun (WGS) entry which is preliminary data.</text>
</comment>
<reference evidence="2" key="1">
    <citation type="journal article" date="2021" name="PeerJ">
        <title>Extensive microbial diversity within the chicken gut microbiome revealed by metagenomics and culture.</title>
        <authorList>
            <person name="Gilroy R."/>
            <person name="Ravi A."/>
            <person name="Getino M."/>
            <person name="Pursley I."/>
            <person name="Horton D.L."/>
            <person name="Alikhan N.F."/>
            <person name="Baker D."/>
            <person name="Gharbi K."/>
            <person name="Hall N."/>
            <person name="Watson M."/>
            <person name="Adriaenssens E.M."/>
            <person name="Foster-Nyarko E."/>
            <person name="Jarju S."/>
            <person name="Secka A."/>
            <person name="Antonio M."/>
            <person name="Oren A."/>
            <person name="Chaudhuri R.R."/>
            <person name="La Ragione R."/>
            <person name="Hildebrand F."/>
            <person name="Pallen M.J."/>
        </authorList>
    </citation>
    <scope>NUCLEOTIDE SEQUENCE</scope>
    <source>
        <strain evidence="2">ChiBcec6-4105</strain>
    </source>
</reference>
<dbReference type="Proteomes" id="UP000823892">
    <property type="component" value="Unassembled WGS sequence"/>
</dbReference>
<dbReference type="EMBL" id="DWUY01000220">
    <property type="protein sequence ID" value="HJD29270.1"/>
    <property type="molecule type" value="Genomic_DNA"/>
</dbReference>
<feature type="transmembrane region" description="Helical" evidence="1">
    <location>
        <begin position="36"/>
        <end position="57"/>
    </location>
</feature>